<gene>
    <name evidence="2" type="primary">rex3</name>
    <name evidence="2" type="ORF">A0H81_09993</name>
</gene>
<evidence type="ECO:0000313" key="2">
    <source>
        <dbReference type="EMBL" id="OBZ70194.1"/>
    </source>
</evidence>
<name>A0A1C7M544_GRIFR</name>
<keyword evidence="2" id="KW-0269">Exonuclease</keyword>
<reference evidence="2 3" key="1">
    <citation type="submission" date="2016-03" db="EMBL/GenBank/DDBJ databases">
        <title>Whole genome sequencing of Grifola frondosa 9006-11.</title>
        <authorList>
            <person name="Min B."/>
            <person name="Park H."/>
            <person name="Kim J.-G."/>
            <person name="Cho H."/>
            <person name="Oh Y.-L."/>
            <person name="Kong W.-S."/>
            <person name="Choi I.-G."/>
        </authorList>
    </citation>
    <scope>NUCLEOTIDE SEQUENCE [LARGE SCALE GENOMIC DNA]</scope>
    <source>
        <strain evidence="2 3">9006-11</strain>
    </source>
</reference>
<dbReference type="Proteomes" id="UP000092993">
    <property type="component" value="Unassembled WGS sequence"/>
</dbReference>
<protein>
    <submittedName>
        <fullName evidence="2">RNA exonuclease 3</fullName>
    </submittedName>
</protein>
<dbReference type="GO" id="GO:0004527">
    <property type="term" value="F:exonuclease activity"/>
    <property type="evidence" value="ECO:0007669"/>
    <property type="project" value="UniProtKB-KW"/>
</dbReference>
<feature type="compositionally biased region" description="Polar residues" evidence="1">
    <location>
        <begin position="50"/>
        <end position="90"/>
    </location>
</feature>
<keyword evidence="3" id="KW-1185">Reference proteome</keyword>
<comment type="caution">
    <text evidence="2">The sequence shown here is derived from an EMBL/GenBank/DDBJ whole genome shotgun (WGS) entry which is preliminary data.</text>
</comment>
<dbReference type="EMBL" id="LUGG01000014">
    <property type="protein sequence ID" value="OBZ70194.1"/>
    <property type="molecule type" value="Genomic_DNA"/>
</dbReference>
<evidence type="ECO:0000313" key="3">
    <source>
        <dbReference type="Proteomes" id="UP000092993"/>
    </source>
</evidence>
<keyword evidence="2" id="KW-0378">Hydrolase</keyword>
<dbReference type="OrthoDB" id="8191639at2759"/>
<keyword evidence="2" id="KW-0540">Nuclease</keyword>
<proteinExistence type="predicted"/>
<feature type="region of interest" description="Disordered" evidence="1">
    <location>
        <begin position="48"/>
        <end position="90"/>
    </location>
</feature>
<organism evidence="2 3">
    <name type="scientific">Grifola frondosa</name>
    <name type="common">Maitake</name>
    <name type="synonym">Polyporus frondosus</name>
    <dbReference type="NCBI Taxonomy" id="5627"/>
    <lineage>
        <taxon>Eukaryota</taxon>
        <taxon>Fungi</taxon>
        <taxon>Dikarya</taxon>
        <taxon>Basidiomycota</taxon>
        <taxon>Agaricomycotina</taxon>
        <taxon>Agaricomycetes</taxon>
        <taxon>Polyporales</taxon>
        <taxon>Grifolaceae</taxon>
        <taxon>Grifola</taxon>
    </lineage>
</organism>
<evidence type="ECO:0000256" key="1">
    <source>
        <dbReference type="SAM" id="MobiDB-lite"/>
    </source>
</evidence>
<accession>A0A1C7M544</accession>
<dbReference type="AlphaFoldDB" id="A0A1C7M544"/>
<sequence length="319" mass="35126">MFPTLGLFQSLPCPDKQQCRRLNCIYSHRPDITQTPVVHIPVDTPKATPQPASTFVASTSKVQQSPKSSTSIPAKRTISSPLRAGTSNGTVVVEPPRKLQRTGPVQRPGAISTAPQLSNGVPVLRISPAQSRVPLPVRQAMLKSLYDHFVVLYEKILPTNPSLAGEHALRQEEEVYKKSTKLTYRHAVISSIATLKRRPFPDSASHPSVGTEDDVAAREELRTKMESLRLTSSHLEPYILSVDDMKRWGYVVEIHLALAVISPATKVPLRHAIDATNRSSPSPLKQMERNAAYTPVVRDQQMMKAASLYVDATSNFKAG</sequence>
<dbReference type="STRING" id="5627.A0A1C7M544"/>